<accession>A0A9J7BXI9</accession>
<proteinExistence type="predicted"/>
<dbReference type="RefSeq" id="WP_260796280.1">
    <property type="nucleotide sequence ID" value="NZ_CP093313.1"/>
</dbReference>
<gene>
    <name evidence="2" type="ORF">MOP44_12010</name>
</gene>
<dbReference type="EMBL" id="CP093313">
    <property type="protein sequence ID" value="UWZ86642.1"/>
    <property type="molecule type" value="Genomic_DNA"/>
</dbReference>
<dbReference type="AlphaFoldDB" id="A0A9J7BXI9"/>
<keyword evidence="1" id="KW-0812">Transmembrane</keyword>
<keyword evidence="3" id="KW-1185">Reference proteome</keyword>
<sequence length="267" mass="29210">MTAGRLETFYACALRLYPAAFREDYADPMLRSFRDALADNSIPHRTLIPLVFRDLVTSLIKEHFAMLRETYSRPVLLFNALVLAGISSVLALALYLIPQQVLRNGANDPQVELATNLAARLELQGITAGLQQGAMDSKGGLVDMTRSLSPFLIVYDDQGRALSSNAQLNGQIPVPPKGIFDYVRTHGEERVTWRPADGVRVAAVVERVNGAQPGFVLAARSLREVQANIQHIRNLACLTWLGMLALIAVGTIALGSMTREKLKGTTV</sequence>
<evidence type="ECO:0000313" key="2">
    <source>
        <dbReference type="EMBL" id="UWZ86642.1"/>
    </source>
</evidence>
<reference evidence="2" key="1">
    <citation type="submission" date="2021-04" db="EMBL/GenBank/DDBJ databases">
        <title>Phylogenetic analysis of Acidobacteriaceae.</title>
        <authorList>
            <person name="Qiu L."/>
            <person name="Zhang Q."/>
        </authorList>
    </citation>
    <scope>NUCLEOTIDE SEQUENCE</scope>
    <source>
        <strain evidence="2">DSM 25168</strain>
    </source>
</reference>
<protein>
    <submittedName>
        <fullName evidence="2">Uncharacterized protein</fullName>
    </submittedName>
</protein>
<dbReference type="KEGG" id="orp:MOP44_12010"/>
<dbReference type="Proteomes" id="UP001059380">
    <property type="component" value="Chromosome"/>
</dbReference>
<keyword evidence="1" id="KW-0472">Membrane</keyword>
<feature type="transmembrane region" description="Helical" evidence="1">
    <location>
        <begin position="76"/>
        <end position="97"/>
    </location>
</feature>
<name>A0A9J7BXI9_9BACT</name>
<feature type="transmembrane region" description="Helical" evidence="1">
    <location>
        <begin position="238"/>
        <end position="257"/>
    </location>
</feature>
<organism evidence="2 3">
    <name type="scientific">Occallatibacter riparius</name>
    <dbReference type="NCBI Taxonomy" id="1002689"/>
    <lineage>
        <taxon>Bacteria</taxon>
        <taxon>Pseudomonadati</taxon>
        <taxon>Acidobacteriota</taxon>
        <taxon>Terriglobia</taxon>
        <taxon>Terriglobales</taxon>
        <taxon>Acidobacteriaceae</taxon>
        <taxon>Occallatibacter</taxon>
    </lineage>
</organism>
<evidence type="ECO:0000256" key="1">
    <source>
        <dbReference type="SAM" id="Phobius"/>
    </source>
</evidence>
<evidence type="ECO:0000313" key="3">
    <source>
        <dbReference type="Proteomes" id="UP001059380"/>
    </source>
</evidence>
<keyword evidence="1" id="KW-1133">Transmembrane helix</keyword>